<keyword evidence="4" id="KW-1185">Reference proteome</keyword>
<feature type="compositionally biased region" description="Low complexity" evidence="1">
    <location>
        <begin position="483"/>
        <end position="504"/>
    </location>
</feature>
<comment type="caution">
    <text evidence="3">The sequence shown here is derived from an EMBL/GenBank/DDBJ whole genome shotgun (WGS) entry which is preliminary data.</text>
</comment>
<dbReference type="Proteomes" id="UP001175001">
    <property type="component" value="Unassembled WGS sequence"/>
</dbReference>
<accession>A0AA39WNT9</accession>
<feature type="compositionally biased region" description="Pro residues" evidence="1">
    <location>
        <begin position="472"/>
        <end position="482"/>
    </location>
</feature>
<protein>
    <submittedName>
        <fullName evidence="3">Uncharacterized protein</fullName>
    </submittedName>
</protein>
<feature type="chain" id="PRO_5041300724" evidence="2">
    <location>
        <begin position="20"/>
        <end position="879"/>
    </location>
</feature>
<dbReference type="AlphaFoldDB" id="A0AA39WNT9"/>
<evidence type="ECO:0000313" key="3">
    <source>
        <dbReference type="EMBL" id="KAK0618660.1"/>
    </source>
</evidence>
<feature type="region of interest" description="Disordered" evidence="1">
    <location>
        <begin position="374"/>
        <end position="563"/>
    </location>
</feature>
<name>A0AA39WNT9_9PEZI</name>
<feature type="compositionally biased region" description="Pro residues" evidence="1">
    <location>
        <begin position="427"/>
        <end position="444"/>
    </location>
</feature>
<feature type="compositionally biased region" description="Low complexity" evidence="1">
    <location>
        <begin position="511"/>
        <end position="546"/>
    </location>
</feature>
<gene>
    <name evidence="3" type="ORF">DIS24_g11645</name>
</gene>
<feature type="region of interest" description="Disordered" evidence="1">
    <location>
        <begin position="814"/>
        <end position="858"/>
    </location>
</feature>
<evidence type="ECO:0000256" key="2">
    <source>
        <dbReference type="SAM" id="SignalP"/>
    </source>
</evidence>
<feature type="compositionally biased region" description="Low complexity" evidence="1">
    <location>
        <begin position="384"/>
        <end position="396"/>
    </location>
</feature>
<proteinExistence type="predicted"/>
<feature type="region of interest" description="Disordered" evidence="1">
    <location>
        <begin position="578"/>
        <end position="597"/>
    </location>
</feature>
<feature type="compositionally biased region" description="Low complexity" evidence="1">
    <location>
        <begin position="404"/>
        <end position="420"/>
    </location>
</feature>
<organism evidence="3 4">
    <name type="scientific">Lasiodiplodia hormozganensis</name>
    <dbReference type="NCBI Taxonomy" id="869390"/>
    <lineage>
        <taxon>Eukaryota</taxon>
        <taxon>Fungi</taxon>
        <taxon>Dikarya</taxon>
        <taxon>Ascomycota</taxon>
        <taxon>Pezizomycotina</taxon>
        <taxon>Dothideomycetes</taxon>
        <taxon>Dothideomycetes incertae sedis</taxon>
        <taxon>Botryosphaeriales</taxon>
        <taxon>Botryosphaeriaceae</taxon>
        <taxon>Lasiodiplodia</taxon>
    </lineage>
</organism>
<sequence length="879" mass="86235">MVGLGQATIGLLLARVAAAQSFTNTSTPATGNNSTETCTYSPSDCAARSSVLSCQALHTSWYSDRNSWTASVTTSSSPAYSYEYSSVIWLGNQSTSLSTLCDGVLRGGKPPAITSTSTTTFYEYFPQYPVPEPTCTYDYNACALLISEYRDAPRGPTASVAPRYPACAWDTEECFNPAGAICPIKVGEVKLIYWPQSKDPSKLCANSTSQLPASITASPTGPPVTTVIGSYTLTSPTVYLSYPYMEALLCWKSFRDIIVPLTNPADLSSISFVSPAQSSKTMSFNWDDLNSPVPLAAYKGQQSCVEIWNTVRTPFDNCSTVYDDYNPWLVLPTNPLVYTDIDPRFKNCTSIQYSKYVIDPPLALTTAGLLVPEPSSAPPVTSRPEATNPPAETASPAPEPAPPTVTATTTQAWPVTQPTAEPEDPADPPSDPPSDPPADPPADPPTTTGGGGGGLGPIISQIASSAAAGQPNNPPADDPAAPPANDDNPSNDPTDPGSDNNNDNNPPPPVVTIIPAPDPSTSDPSTSNPDQPSNPSDPSDPSDPSNGGSNTGGDPIIIASPAADPANPGAVVVVVAGPAGGSDPSDPSDPAAAAAAGASTTTTLLPGATGVLPGGGTAGSGSVTVAVPSTGGAVVVGGSETVAVPAAGAGVTAAGGTVGGTGTGSGEVGAVITGADGAVVTAVAGTADGSGGGGSGSVVVVGGVTVTAGGSAVTVPGVGVVSAVSGGGGVVVDGGSTAAFSTLASGGGRSGGSAVVVTLGGEVETASAGPGGIVVVDGTTLTVGGAAATGSDGVVVSAASGGIVVGGTTLPFGSSTSSGTAGAATTEAADESSSTASGTSDGDSAPASSTSSSGAAPALGDGKMRTVLMLLSPVVIFLR</sequence>
<feature type="signal peptide" evidence="2">
    <location>
        <begin position="1"/>
        <end position="19"/>
    </location>
</feature>
<keyword evidence="2" id="KW-0732">Signal</keyword>
<feature type="compositionally biased region" description="Low complexity" evidence="1">
    <location>
        <begin position="457"/>
        <end position="471"/>
    </location>
</feature>
<dbReference type="EMBL" id="JAUJDW010000180">
    <property type="protein sequence ID" value="KAK0618660.1"/>
    <property type="molecule type" value="Genomic_DNA"/>
</dbReference>
<evidence type="ECO:0000256" key="1">
    <source>
        <dbReference type="SAM" id="MobiDB-lite"/>
    </source>
</evidence>
<evidence type="ECO:0000313" key="4">
    <source>
        <dbReference type="Proteomes" id="UP001175001"/>
    </source>
</evidence>
<reference evidence="3" key="1">
    <citation type="submission" date="2023-06" db="EMBL/GenBank/DDBJ databases">
        <title>Multi-omics analyses reveal the molecular pathogenesis toolkit of Lasiodiplodia hormozganensis, a cross-kingdom pathogen.</title>
        <authorList>
            <person name="Felix C."/>
            <person name="Meneses R."/>
            <person name="Goncalves M.F.M."/>
            <person name="Tilleman L."/>
            <person name="Duarte A.S."/>
            <person name="Jorrin-Novo J.V."/>
            <person name="Van De Peer Y."/>
            <person name="Deforce D."/>
            <person name="Van Nieuwerburgh F."/>
            <person name="Esteves A.C."/>
            <person name="Alves A."/>
        </authorList>
    </citation>
    <scope>NUCLEOTIDE SEQUENCE</scope>
    <source>
        <strain evidence="3">CBS 339.90</strain>
    </source>
</reference>